<dbReference type="HAMAP" id="MF_00813">
    <property type="entry name" value="Allantoicase"/>
    <property type="match status" value="1"/>
</dbReference>
<dbReference type="Pfam" id="PF03561">
    <property type="entry name" value="Allantoicase"/>
    <property type="match status" value="2"/>
</dbReference>
<dbReference type="Proteomes" id="UP001364472">
    <property type="component" value="Unassembled WGS sequence"/>
</dbReference>
<comment type="caution">
    <text evidence="5">The sequence shown here is derived from an EMBL/GenBank/DDBJ whole genome shotgun (WGS) entry which is preliminary data.</text>
</comment>
<dbReference type="PIRSF" id="PIRSF016516">
    <property type="entry name" value="Allantoicase"/>
    <property type="match status" value="1"/>
</dbReference>
<organism evidence="5 6">
    <name type="scientific">Denitratimonas tolerans</name>
    <dbReference type="NCBI Taxonomy" id="1338420"/>
    <lineage>
        <taxon>Bacteria</taxon>
        <taxon>Pseudomonadati</taxon>
        <taxon>Pseudomonadota</taxon>
        <taxon>Gammaproteobacteria</taxon>
        <taxon>Lysobacterales</taxon>
        <taxon>Lysobacteraceae</taxon>
        <taxon>Denitratimonas</taxon>
    </lineage>
</organism>
<proteinExistence type="inferred from homology"/>
<dbReference type="PANTHER" id="PTHR12045:SF3">
    <property type="entry name" value="INACTIVE ALLANTOICASE-RELATED"/>
    <property type="match status" value="1"/>
</dbReference>
<name>A0AAW9R4M9_9GAMM</name>
<sequence>MAAVPPDPDAPAFTRRSVNLADPRLGAVAVAASDEFFAAKERLLDPAPAQFHPGRYDDHGKWMDGWETRRRRHGGHDWCVVRLARPGTLAGLDIDTSHFTGNFPPGASVDACCLPDGVDPDDGAAWFPLLGSVSLTGNSHHYFAVADARPVSHLRLNIYPDGGVARLRAWGTPAFDPRRGAVDGLVELSAALNGGTVVAANNEHFGPASVMLLPGRGVDMGDGWETRRRREPGSDWCLIALGHPGVIERIEIDTAHFKGNFPDRCSIQAARVDGGSAESLVTQAMFWPELLPEQAMTADAIHMFQTQIRPLGPVSHVRFNMIPDGGVSRLRLWGRPA</sequence>
<dbReference type="InterPro" id="IPR005164">
    <property type="entry name" value="Allantoicase"/>
</dbReference>
<evidence type="ECO:0000313" key="6">
    <source>
        <dbReference type="Proteomes" id="UP001364472"/>
    </source>
</evidence>
<dbReference type="PANTHER" id="PTHR12045">
    <property type="entry name" value="ALLANTOICASE"/>
    <property type="match status" value="1"/>
</dbReference>
<dbReference type="GO" id="GO:0004037">
    <property type="term" value="F:allantoicase activity"/>
    <property type="evidence" value="ECO:0007669"/>
    <property type="project" value="UniProtKB-UniRule"/>
</dbReference>
<dbReference type="RefSeq" id="WP_337334855.1">
    <property type="nucleotide sequence ID" value="NZ_JBBDHC010000006.1"/>
</dbReference>
<evidence type="ECO:0000256" key="3">
    <source>
        <dbReference type="HAMAP-Rule" id="MF_00813"/>
    </source>
</evidence>
<dbReference type="GO" id="GO:0006144">
    <property type="term" value="P:purine nucleobase metabolic process"/>
    <property type="evidence" value="ECO:0007669"/>
    <property type="project" value="UniProtKB-KW"/>
</dbReference>
<dbReference type="InterPro" id="IPR008979">
    <property type="entry name" value="Galactose-bd-like_sf"/>
</dbReference>
<dbReference type="AlphaFoldDB" id="A0AAW9R4M9"/>
<dbReference type="InterPro" id="IPR015908">
    <property type="entry name" value="Allantoicase_dom"/>
</dbReference>
<dbReference type="EC" id="3.5.3.4" evidence="3"/>
<evidence type="ECO:0000313" key="5">
    <source>
        <dbReference type="EMBL" id="MEJ1249138.1"/>
    </source>
</evidence>
<evidence type="ECO:0000259" key="4">
    <source>
        <dbReference type="Pfam" id="PF03561"/>
    </source>
</evidence>
<accession>A0AAW9R4M9</accession>
<keyword evidence="3 5" id="KW-0378">Hydrolase</keyword>
<dbReference type="NCBIfam" id="TIGR02961">
    <property type="entry name" value="allantoicase"/>
    <property type="match status" value="1"/>
</dbReference>
<comment type="pathway">
    <text evidence="3">Nitrogen metabolism; (S)-allantoin degradation; (S)-ureidoglycolate from allantoate (aminidohydrolase route): step 1/1.</text>
</comment>
<dbReference type="Gene3D" id="2.60.120.260">
    <property type="entry name" value="Galactose-binding domain-like"/>
    <property type="match status" value="2"/>
</dbReference>
<comment type="similarity">
    <text evidence="1 3">Belongs to the allantoicase family.</text>
</comment>
<feature type="domain" description="Allantoicase" evidence="4">
    <location>
        <begin position="26"/>
        <end position="173"/>
    </location>
</feature>
<protein>
    <recommendedName>
        <fullName evidence="3">Probable allantoicase</fullName>
        <ecNumber evidence="3">3.5.3.4</ecNumber>
    </recommendedName>
    <alternativeName>
        <fullName evidence="3">Allantoate amidinohydrolase</fullName>
    </alternativeName>
</protein>
<gene>
    <name evidence="3 5" type="primary">alc</name>
    <name evidence="5" type="ORF">WB794_05560</name>
</gene>
<feature type="domain" description="Allantoicase" evidence="4">
    <location>
        <begin position="194"/>
        <end position="336"/>
    </location>
</feature>
<keyword evidence="2 3" id="KW-0659">Purine metabolism</keyword>
<dbReference type="EMBL" id="JBBDHC010000006">
    <property type="protein sequence ID" value="MEJ1249138.1"/>
    <property type="molecule type" value="Genomic_DNA"/>
</dbReference>
<evidence type="ECO:0000256" key="1">
    <source>
        <dbReference type="ARBA" id="ARBA00009242"/>
    </source>
</evidence>
<reference evidence="5 6" key="1">
    <citation type="journal article" date="2016" name="Antonie Van Leeuwenhoek">
        <title>Denitratimonas tolerans gen. nov., sp. nov., a denitrifying bacterium isolated from a bioreactor for tannery wastewater treatment.</title>
        <authorList>
            <person name="Han S.I."/>
            <person name="Kim J.O."/>
            <person name="Lee Y.R."/>
            <person name="Ekpeghere K.I."/>
            <person name="Koh S.C."/>
            <person name="Whang K.S."/>
        </authorList>
    </citation>
    <scope>NUCLEOTIDE SEQUENCE [LARGE SCALE GENOMIC DNA]</scope>
    <source>
        <strain evidence="5 6">KACC 17565</strain>
    </source>
</reference>
<dbReference type="GO" id="GO:0000256">
    <property type="term" value="P:allantoin catabolic process"/>
    <property type="evidence" value="ECO:0007669"/>
    <property type="project" value="UniProtKB-UniRule"/>
</dbReference>
<evidence type="ECO:0000256" key="2">
    <source>
        <dbReference type="ARBA" id="ARBA00022631"/>
    </source>
</evidence>
<dbReference type="SUPFAM" id="SSF49785">
    <property type="entry name" value="Galactose-binding domain-like"/>
    <property type="match status" value="2"/>
</dbReference>
<comment type="catalytic activity">
    <reaction evidence="3">
        <text>allantoate + H2O = (S)-ureidoglycolate + urea</text>
        <dbReference type="Rhea" id="RHEA:11016"/>
        <dbReference type="ChEBI" id="CHEBI:15377"/>
        <dbReference type="ChEBI" id="CHEBI:16199"/>
        <dbReference type="ChEBI" id="CHEBI:17536"/>
        <dbReference type="ChEBI" id="CHEBI:57296"/>
        <dbReference type="EC" id="3.5.3.4"/>
    </reaction>
</comment>
<keyword evidence="6" id="KW-1185">Reference proteome</keyword>